<dbReference type="AlphaFoldDB" id="A0AAD1Y4U7"/>
<dbReference type="GO" id="GO:0003677">
    <property type="term" value="F:DNA binding"/>
    <property type="evidence" value="ECO:0007669"/>
    <property type="project" value="UniProtKB-UniRule"/>
</dbReference>
<evidence type="ECO:0000313" key="7">
    <source>
        <dbReference type="EMBL" id="CAI2384795.1"/>
    </source>
</evidence>
<accession>A0AAD1Y4U7</accession>
<proteinExistence type="predicted"/>
<dbReference type="GO" id="GO:0006355">
    <property type="term" value="P:regulation of DNA-templated transcription"/>
    <property type="evidence" value="ECO:0007669"/>
    <property type="project" value="InterPro"/>
</dbReference>
<dbReference type="InterPro" id="IPR008422">
    <property type="entry name" value="KN_HD"/>
</dbReference>
<dbReference type="SUPFAM" id="SSF46689">
    <property type="entry name" value="Homeodomain-like"/>
    <property type="match status" value="1"/>
</dbReference>
<dbReference type="Gene3D" id="1.10.10.60">
    <property type="entry name" value="Homeodomain-like"/>
    <property type="match status" value="1"/>
</dbReference>
<dbReference type="PROSITE" id="PS50071">
    <property type="entry name" value="HOMEOBOX_2"/>
    <property type="match status" value="1"/>
</dbReference>
<sequence>MLLKPKILKEVIIIMDIEKSFSESEWESEECNSGRRGSSQKKSSRTHYTTEMLETLNKWIEDHPDYPYPNSIEFKTLSVETGLSERQVRVWFTNTRKRRLGITREEFRLKQNTFIRTRAEGREQPIVLKSAPVPTLDQAVQTEPLVEANLMSNSQQKELRAKARMDTYLPYSHFIKNVYFTAEMVDLNEMCLCDDRLAKYLGELGYCDCSRP</sequence>
<feature type="region of interest" description="Disordered" evidence="5">
    <location>
        <begin position="28"/>
        <end position="47"/>
    </location>
</feature>
<evidence type="ECO:0000256" key="3">
    <source>
        <dbReference type="ARBA" id="ARBA00023242"/>
    </source>
</evidence>
<evidence type="ECO:0000256" key="1">
    <source>
        <dbReference type="ARBA" id="ARBA00023125"/>
    </source>
</evidence>
<dbReference type="CDD" id="cd00086">
    <property type="entry name" value="homeodomain"/>
    <property type="match status" value="1"/>
</dbReference>
<dbReference type="SMART" id="SM00389">
    <property type="entry name" value="HOX"/>
    <property type="match status" value="1"/>
</dbReference>
<name>A0AAD1Y4U7_EUPCR</name>
<comment type="subcellular location">
    <subcellularLocation>
        <location evidence="4">Nucleus</location>
    </subcellularLocation>
</comment>
<reference evidence="7" key="1">
    <citation type="submission" date="2023-07" db="EMBL/GenBank/DDBJ databases">
        <authorList>
            <consortium name="AG Swart"/>
            <person name="Singh M."/>
            <person name="Singh A."/>
            <person name="Seah K."/>
            <person name="Emmerich C."/>
        </authorList>
    </citation>
    <scope>NUCLEOTIDE SEQUENCE</scope>
    <source>
        <strain evidence="7">DP1</strain>
    </source>
</reference>
<dbReference type="EMBL" id="CAMPGE010027140">
    <property type="protein sequence ID" value="CAI2384795.1"/>
    <property type="molecule type" value="Genomic_DNA"/>
</dbReference>
<dbReference type="InterPro" id="IPR001356">
    <property type="entry name" value="HD"/>
</dbReference>
<evidence type="ECO:0000256" key="5">
    <source>
        <dbReference type="SAM" id="MobiDB-lite"/>
    </source>
</evidence>
<dbReference type="InterPro" id="IPR009057">
    <property type="entry name" value="Homeodomain-like_sf"/>
</dbReference>
<keyword evidence="1 4" id="KW-0238">DNA-binding</keyword>
<feature type="domain" description="Homeobox" evidence="6">
    <location>
        <begin position="39"/>
        <end position="98"/>
    </location>
</feature>
<dbReference type="Pfam" id="PF05920">
    <property type="entry name" value="Homeobox_KN"/>
    <property type="match status" value="1"/>
</dbReference>
<comment type="caution">
    <text evidence="7">The sequence shown here is derived from an EMBL/GenBank/DDBJ whole genome shotgun (WGS) entry which is preliminary data.</text>
</comment>
<dbReference type="GO" id="GO:0005634">
    <property type="term" value="C:nucleus"/>
    <property type="evidence" value="ECO:0007669"/>
    <property type="project" value="UniProtKB-SubCell"/>
</dbReference>
<protein>
    <recommendedName>
        <fullName evidence="6">Homeobox domain-containing protein</fullName>
    </recommendedName>
</protein>
<evidence type="ECO:0000313" key="8">
    <source>
        <dbReference type="Proteomes" id="UP001295684"/>
    </source>
</evidence>
<organism evidence="7 8">
    <name type="scientific">Euplotes crassus</name>
    <dbReference type="NCBI Taxonomy" id="5936"/>
    <lineage>
        <taxon>Eukaryota</taxon>
        <taxon>Sar</taxon>
        <taxon>Alveolata</taxon>
        <taxon>Ciliophora</taxon>
        <taxon>Intramacronucleata</taxon>
        <taxon>Spirotrichea</taxon>
        <taxon>Hypotrichia</taxon>
        <taxon>Euplotida</taxon>
        <taxon>Euplotidae</taxon>
        <taxon>Moneuplotes</taxon>
    </lineage>
</organism>
<keyword evidence="3 4" id="KW-0539">Nucleus</keyword>
<keyword evidence="2 4" id="KW-0371">Homeobox</keyword>
<gene>
    <name evidence="7" type="ORF">ECRASSUSDP1_LOCUS26330</name>
</gene>
<dbReference type="Proteomes" id="UP001295684">
    <property type="component" value="Unassembled WGS sequence"/>
</dbReference>
<evidence type="ECO:0000256" key="2">
    <source>
        <dbReference type="ARBA" id="ARBA00023155"/>
    </source>
</evidence>
<feature type="DNA-binding region" description="Homeobox" evidence="4">
    <location>
        <begin position="41"/>
        <end position="99"/>
    </location>
</feature>
<evidence type="ECO:0000256" key="4">
    <source>
        <dbReference type="PROSITE-ProRule" id="PRU00108"/>
    </source>
</evidence>
<keyword evidence="8" id="KW-1185">Reference proteome</keyword>
<evidence type="ECO:0000259" key="6">
    <source>
        <dbReference type="PROSITE" id="PS50071"/>
    </source>
</evidence>